<reference evidence="4 5" key="1">
    <citation type="submission" date="2018-12" db="EMBL/GenBank/DDBJ databases">
        <title>Dyella dinghuensis sp. nov. DHOA06 and Dyella choica sp. nov. 4M-K27, isolated from forest soil.</title>
        <authorList>
            <person name="Qiu L.-H."/>
            <person name="Gao Z.-H."/>
        </authorList>
    </citation>
    <scope>NUCLEOTIDE SEQUENCE [LARGE SCALE GENOMIC DNA]</scope>
    <source>
        <strain evidence="4 5">4M-K27</strain>
    </source>
</reference>
<comment type="similarity">
    <text evidence="1">Belongs to the myoviridae tail sheath protein family.</text>
</comment>
<evidence type="ECO:0000259" key="3">
    <source>
        <dbReference type="Pfam" id="PF17482"/>
    </source>
</evidence>
<comment type="caution">
    <text evidence="4">The sequence shown here is derived from an EMBL/GenBank/DDBJ whole genome shotgun (WGS) entry which is preliminary data.</text>
</comment>
<dbReference type="RefSeq" id="WP_126683268.1">
    <property type="nucleotide sequence ID" value="NZ_RYYV01000002.1"/>
</dbReference>
<accession>A0A432M9E6</accession>
<keyword evidence="5" id="KW-1185">Reference proteome</keyword>
<feature type="domain" description="Tail sheath protein C-terminal" evidence="3">
    <location>
        <begin position="275"/>
        <end position="381"/>
    </location>
</feature>
<dbReference type="OrthoDB" id="9767864at2"/>
<feature type="region of interest" description="Disordered" evidence="2">
    <location>
        <begin position="135"/>
        <end position="164"/>
    </location>
</feature>
<dbReference type="InterPro" id="IPR052042">
    <property type="entry name" value="Tail_sheath_structural"/>
</dbReference>
<dbReference type="PANTHER" id="PTHR35861:SF1">
    <property type="entry name" value="PHAGE TAIL SHEATH PROTEIN"/>
    <property type="match status" value="1"/>
</dbReference>
<organism evidence="4 5">
    <name type="scientific">Dyella choica</name>
    <dbReference type="NCBI Taxonomy" id="1927959"/>
    <lineage>
        <taxon>Bacteria</taxon>
        <taxon>Pseudomonadati</taxon>
        <taxon>Pseudomonadota</taxon>
        <taxon>Gammaproteobacteria</taxon>
        <taxon>Lysobacterales</taxon>
        <taxon>Rhodanobacteraceae</taxon>
        <taxon>Dyella</taxon>
    </lineage>
</organism>
<name>A0A432M9E6_9GAMM</name>
<protein>
    <submittedName>
        <fullName evidence="4">Phage tail sheath family protein</fullName>
    </submittedName>
</protein>
<evidence type="ECO:0000256" key="1">
    <source>
        <dbReference type="ARBA" id="ARBA00008005"/>
    </source>
</evidence>
<evidence type="ECO:0000313" key="5">
    <source>
        <dbReference type="Proteomes" id="UP000274358"/>
    </source>
</evidence>
<dbReference type="Pfam" id="PF17482">
    <property type="entry name" value="Phage_sheath_1C"/>
    <property type="match status" value="1"/>
</dbReference>
<dbReference type="Proteomes" id="UP000274358">
    <property type="component" value="Unassembled WGS sequence"/>
</dbReference>
<evidence type="ECO:0000313" key="4">
    <source>
        <dbReference type="EMBL" id="RUL78809.1"/>
    </source>
</evidence>
<dbReference type="AlphaFoldDB" id="A0A432M9E6"/>
<gene>
    <name evidence="4" type="ORF">EKH80_03085</name>
</gene>
<dbReference type="InterPro" id="IPR020287">
    <property type="entry name" value="Tail_sheath_C"/>
</dbReference>
<proteinExistence type="inferred from homology"/>
<dbReference type="Gene3D" id="3.40.50.11780">
    <property type="match status" value="1"/>
</dbReference>
<sequence>MPVTVSYPGVYIEETNNLSLSVGSSATSVPVFAVADSDARVNGVVRIASWMDYQNLSGAYDRQNVLDICMRAYFLNGGGYCYLAPVSSLEREVPKLIDATTLVAAGQDISNAVALLCKNGACLFAILDGPTYDLGAPAGEGPGEPPTDPDELPVDPGQPPIDSGESVEAALHSESLHYDVTPYAAVYYPWLEATWADIPVPPSAAMAGVYCKVDLTRGVWKAPANVTLQGGMLPQYPVTDDLQGRYSSGNGKTLNMIRVFNNGGTTVWGARTCEDSDLWRYVSVRRLFNSAERDISEAMKSAMFEPNSQPTWELSRAAITNYLYRLWQQGALAGVTQDEAFFVQVGKGVTMTQTDIDLGKMIVKVGMAAVRPAEFIILQFTQDVAQ</sequence>
<dbReference type="EMBL" id="RYYV01000002">
    <property type="protein sequence ID" value="RUL78809.1"/>
    <property type="molecule type" value="Genomic_DNA"/>
</dbReference>
<dbReference type="PANTHER" id="PTHR35861">
    <property type="match status" value="1"/>
</dbReference>
<evidence type="ECO:0000256" key="2">
    <source>
        <dbReference type="SAM" id="MobiDB-lite"/>
    </source>
</evidence>